<evidence type="ECO:0000259" key="1">
    <source>
        <dbReference type="PROSITE" id="PS51186"/>
    </source>
</evidence>
<dbReference type="InterPro" id="IPR000182">
    <property type="entry name" value="GNAT_dom"/>
</dbReference>
<dbReference type="Gene3D" id="3.40.630.30">
    <property type="match status" value="1"/>
</dbReference>
<reference evidence="2" key="1">
    <citation type="journal article" date="2020" name="mSystems">
        <title>Genome- and Community-Level Interaction Insights into Carbon Utilization and Element Cycling Functions of Hydrothermarchaeota in Hydrothermal Sediment.</title>
        <authorList>
            <person name="Zhou Z."/>
            <person name="Liu Y."/>
            <person name="Xu W."/>
            <person name="Pan J."/>
            <person name="Luo Z.H."/>
            <person name="Li M."/>
        </authorList>
    </citation>
    <scope>NUCLEOTIDE SEQUENCE [LARGE SCALE GENOMIC DNA]</scope>
    <source>
        <strain evidence="2">HyVt-633</strain>
    </source>
</reference>
<proteinExistence type="predicted"/>
<comment type="caution">
    <text evidence="2">The sequence shown here is derived from an EMBL/GenBank/DDBJ whole genome shotgun (WGS) entry which is preliminary data.</text>
</comment>
<organism evidence="2">
    <name type="scientific">Chlorobaculum parvum</name>
    <dbReference type="NCBI Taxonomy" id="274539"/>
    <lineage>
        <taxon>Bacteria</taxon>
        <taxon>Pseudomonadati</taxon>
        <taxon>Chlorobiota</taxon>
        <taxon>Chlorobiia</taxon>
        <taxon>Chlorobiales</taxon>
        <taxon>Chlorobiaceae</taxon>
        <taxon>Chlorobaculum</taxon>
    </lineage>
</organism>
<dbReference type="InterPro" id="IPR022525">
    <property type="entry name" value="GNAT_AblB"/>
</dbReference>
<dbReference type="CDD" id="cd04301">
    <property type="entry name" value="NAT_SF"/>
    <property type="match status" value="1"/>
</dbReference>
<evidence type="ECO:0000313" key="2">
    <source>
        <dbReference type="EMBL" id="HHE32302.1"/>
    </source>
</evidence>
<accession>A0A7C5HJQ7</accession>
<dbReference type="AlphaFoldDB" id="A0A7C5HJQ7"/>
<dbReference type="EMBL" id="DRSQ01000137">
    <property type="protein sequence ID" value="HHE32302.1"/>
    <property type="molecule type" value="Genomic_DNA"/>
</dbReference>
<dbReference type="PROSITE" id="PS51186">
    <property type="entry name" value="GNAT"/>
    <property type="match status" value="1"/>
</dbReference>
<sequence length="280" mass="31069">MTSTPDIIETCFGALLQHGPFSRRIYLMKMGQADPSKLPDQLDALARERGYSKIFAKLPEGSETVFLEHGFRIEASVPGFYQGEKAALFLARYLDPVRAESPNAAEIASIVELASAKPAVEPPALSPEFSFRAYTPDDIEAMAAIYREVFPTYPFPIHDPAWLLETMASHIDYFGVEYEGRLIALASSEMDLDGLNVEMTDFATLPEFRGRNLALHLLAEMEETMRQKGMRTAYTIARAVSPGMNITFAKAGYKFSGTLVNNTNISGGIESMNVWYKKLA</sequence>
<name>A0A7C5HJQ7_9CHLB</name>
<dbReference type="NCBIfam" id="TIGR03827">
    <property type="entry name" value="GNAT_ablB"/>
    <property type="match status" value="1"/>
</dbReference>
<gene>
    <name evidence="2" type="primary">ablB</name>
    <name evidence="2" type="ORF">ENL07_06665</name>
</gene>
<dbReference type="SUPFAM" id="SSF55729">
    <property type="entry name" value="Acyl-CoA N-acyltransferases (Nat)"/>
    <property type="match status" value="1"/>
</dbReference>
<dbReference type="Proteomes" id="UP000886058">
    <property type="component" value="Unassembled WGS sequence"/>
</dbReference>
<dbReference type="GO" id="GO:0008080">
    <property type="term" value="F:N-acetyltransferase activity"/>
    <property type="evidence" value="ECO:0007669"/>
    <property type="project" value="InterPro"/>
</dbReference>
<dbReference type="Pfam" id="PF00583">
    <property type="entry name" value="Acetyltransf_1"/>
    <property type="match status" value="1"/>
</dbReference>
<protein>
    <submittedName>
        <fullName evidence="2">Beta-lysine N-acetyltransferase</fullName>
    </submittedName>
</protein>
<feature type="domain" description="N-acetyltransferase" evidence="1">
    <location>
        <begin position="129"/>
        <end position="280"/>
    </location>
</feature>
<dbReference type="InterPro" id="IPR016181">
    <property type="entry name" value="Acyl_CoA_acyltransferase"/>
</dbReference>